<dbReference type="Proteomes" id="UP000053562">
    <property type="component" value="Unassembled WGS sequence"/>
</dbReference>
<dbReference type="EMBL" id="KQ234398">
    <property type="protein sequence ID" value="KMZ77397.1"/>
    <property type="molecule type" value="Genomic_DNA"/>
</dbReference>
<accession>A0A0J9S5T8</accession>
<name>A0A0J9S5T8_PLAVI</name>
<reference evidence="1 2" key="1">
    <citation type="submission" date="2011-08" db="EMBL/GenBank/DDBJ databases">
        <title>The Genome Sequence of Plasmodium vivax India VII.</title>
        <authorList>
            <consortium name="The Broad Institute Genome Sequencing Platform"/>
            <consortium name="The Broad Institute Genome Sequencing Center for Infectious Disease"/>
            <person name="Neafsey D."/>
            <person name="Carlton J."/>
            <person name="Barnwell J."/>
            <person name="Collins W."/>
            <person name="Escalante A."/>
            <person name="Mullikin J."/>
            <person name="Saul A."/>
            <person name="Guigo R."/>
            <person name="Camara F."/>
            <person name="Young S.K."/>
            <person name="Zeng Q."/>
            <person name="Gargeya S."/>
            <person name="Fitzgerald M."/>
            <person name="Haas B."/>
            <person name="Abouelleil A."/>
            <person name="Alvarado L."/>
            <person name="Arachchi H.M."/>
            <person name="Berlin A."/>
            <person name="Brown A."/>
            <person name="Chapman S.B."/>
            <person name="Chen Z."/>
            <person name="Dunbar C."/>
            <person name="Freedman E."/>
            <person name="Gearin G."/>
            <person name="Gellesch M."/>
            <person name="Goldberg J."/>
            <person name="Griggs A."/>
            <person name="Gujja S."/>
            <person name="Heiman D."/>
            <person name="Howarth C."/>
            <person name="Larson L."/>
            <person name="Lui A."/>
            <person name="MacDonald P.J.P."/>
            <person name="Montmayeur A."/>
            <person name="Murphy C."/>
            <person name="Neiman D."/>
            <person name="Pearson M."/>
            <person name="Priest M."/>
            <person name="Roberts A."/>
            <person name="Saif S."/>
            <person name="Shea T."/>
            <person name="Shenoy N."/>
            <person name="Sisk P."/>
            <person name="Stolte C."/>
            <person name="Sykes S."/>
            <person name="Wortman J."/>
            <person name="Nusbaum C."/>
            <person name="Birren B."/>
        </authorList>
    </citation>
    <scope>NUCLEOTIDE SEQUENCE [LARGE SCALE GENOMIC DNA]</scope>
    <source>
        <strain evidence="1 2">India VII</strain>
    </source>
</reference>
<sequence>MKLNAKLVNCFLKVIVIFVENAKVLVRELHKDKNHKFKREIMRMKENQCSCTSRNLAKTFIFSSF</sequence>
<organism evidence="1 2">
    <name type="scientific">Plasmodium vivax India VII</name>
    <dbReference type="NCBI Taxonomy" id="1077284"/>
    <lineage>
        <taxon>Eukaryota</taxon>
        <taxon>Sar</taxon>
        <taxon>Alveolata</taxon>
        <taxon>Apicomplexa</taxon>
        <taxon>Aconoidasida</taxon>
        <taxon>Haemosporida</taxon>
        <taxon>Plasmodiidae</taxon>
        <taxon>Plasmodium</taxon>
        <taxon>Plasmodium (Plasmodium)</taxon>
    </lineage>
</organism>
<evidence type="ECO:0000313" key="1">
    <source>
        <dbReference type="EMBL" id="KMZ77397.1"/>
    </source>
</evidence>
<dbReference type="AlphaFoldDB" id="A0A0J9S5T8"/>
<evidence type="ECO:0000313" key="2">
    <source>
        <dbReference type="Proteomes" id="UP000053562"/>
    </source>
</evidence>
<gene>
    <name evidence="1" type="ORF">PVIIG_06380</name>
</gene>
<proteinExistence type="predicted"/>
<protein>
    <submittedName>
        <fullName evidence="1">Uncharacterized protein</fullName>
    </submittedName>
</protein>